<reference evidence="1" key="1">
    <citation type="submission" date="2021-01" db="EMBL/GenBank/DDBJ databases">
        <title>Microvirga sp.</title>
        <authorList>
            <person name="Kim M.K."/>
        </authorList>
    </citation>
    <scope>NUCLEOTIDE SEQUENCE</scope>
    <source>
        <strain evidence="1">5420S-16</strain>
    </source>
</reference>
<name>A0A936ZN56_9HYPH</name>
<dbReference type="EMBL" id="JAEQMY010000109">
    <property type="protein sequence ID" value="MBL0407754.1"/>
    <property type="molecule type" value="Genomic_DNA"/>
</dbReference>
<proteinExistence type="predicted"/>
<keyword evidence="2" id="KW-1185">Reference proteome</keyword>
<comment type="caution">
    <text evidence="1">The sequence shown here is derived from an EMBL/GenBank/DDBJ whole genome shotgun (WGS) entry which is preliminary data.</text>
</comment>
<organism evidence="1 2">
    <name type="scientific">Microvirga aerilata</name>
    <dbReference type="NCBI Taxonomy" id="670292"/>
    <lineage>
        <taxon>Bacteria</taxon>
        <taxon>Pseudomonadati</taxon>
        <taxon>Pseudomonadota</taxon>
        <taxon>Alphaproteobacteria</taxon>
        <taxon>Hyphomicrobiales</taxon>
        <taxon>Methylobacteriaceae</taxon>
        <taxon>Microvirga</taxon>
    </lineage>
</organism>
<evidence type="ECO:0000313" key="2">
    <source>
        <dbReference type="Proteomes" id="UP000605848"/>
    </source>
</evidence>
<protein>
    <submittedName>
        <fullName evidence="1">Uncharacterized protein</fullName>
    </submittedName>
</protein>
<dbReference type="Proteomes" id="UP000605848">
    <property type="component" value="Unassembled WGS sequence"/>
</dbReference>
<gene>
    <name evidence="1" type="ORF">JKG68_28005</name>
</gene>
<dbReference type="AlphaFoldDB" id="A0A936ZN56"/>
<evidence type="ECO:0000313" key="1">
    <source>
        <dbReference type="EMBL" id="MBL0407754.1"/>
    </source>
</evidence>
<dbReference type="RefSeq" id="WP_202065271.1">
    <property type="nucleotide sequence ID" value="NZ_JAEQMY010000109.1"/>
</dbReference>
<sequence length="127" mass="13781">MLALPMVCQAFDDPALGYLPVIAGHHRLELVAQGGQAGDLVRDLGMMGQEAAMVVFLFLVGELLEGVAAGHARASIQGLTKLVPKTALVERNGRTEEVEAKRWPRRRCVMAYAVPARRASTAWKSRS</sequence>
<accession>A0A936ZN56</accession>